<evidence type="ECO:0000256" key="3">
    <source>
        <dbReference type="ARBA" id="ARBA00022723"/>
    </source>
</evidence>
<keyword evidence="7 9" id="KW-0560">Oxidoreductase</keyword>
<evidence type="ECO:0000256" key="9">
    <source>
        <dbReference type="RuleBase" id="RU000683"/>
    </source>
</evidence>
<evidence type="ECO:0000313" key="13">
    <source>
        <dbReference type="Proteomes" id="UP000326953"/>
    </source>
</evidence>
<dbReference type="Proteomes" id="UP000326953">
    <property type="component" value="Unassembled WGS sequence"/>
</dbReference>
<protein>
    <submittedName>
        <fullName evidence="11">Iron-dependent extradiol dioxygenase</fullName>
        <ecNumber evidence="11">1.13.11.25</ecNumber>
    </submittedName>
</protein>
<dbReference type="PROSITE" id="PS51819">
    <property type="entry name" value="VOC"/>
    <property type="match status" value="2"/>
</dbReference>
<keyword evidence="6 9" id="KW-0223">Dioxygenase</keyword>
<proteinExistence type="inferred from homology"/>
<evidence type="ECO:0000256" key="1">
    <source>
        <dbReference type="ARBA" id="ARBA00001954"/>
    </source>
</evidence>
<organism evidence="11 13">
    <name type="scientific">Pseudomonas fluorescens</name>
    <dbReference type="NCBI Taxonomy" id="294"/>
    <lineage>
        <taxon>Bacteria</taxon>
        <taxon>Pseudomonadati</taxon>
        <taxon>Pseudomonadota</taxon>
        <taxon>Gammaproteobacteria</taxon>
        <taxon>Pseudomonadales</taxon>
        <taxon>Pseudomonadaceae</taxon>
        <taxon>Pseudomonas</taxon>
    </lineage>
</organism>
<dbReference type="InterPro" id="IPR037523">
    <property type="entry name" value="VOC_core"/>
</dbReference>
<dbReference type="CDD" id="cd07252">
    <property type="entry name" value="BphC1-RGP6_N_like"/>
    <property type="match status" value="1"/>
</dbReference>
<dbReference type="AlphaFoldDB" id="A0A5E6P6Z4"/>
<keyword evidence="4" id="KW-0677">Repeat</keyword>
<dbReference type="EMBL" id="CABVHK010000009">
    <property type="protein sequence ID" value="VVM93195.1"/>
    <property type="molecule type" value="Genomic_DNA"/>
</dbReference>
<dbReference type="Pfam" id="PF00903">
    <property type="entry name" value="Glyoxalase"/>
    <property type="match status" value="1"/>
</dbReference>
<keyword evidence="3" id="KW-0479">Metal-binding</keyword>
<evidence type="ECO:0000313" key="12">
    <source>
        <dbReference type="EMBL" id="VVM93195.1"/>
    </source>
</evidence>
<evidence type="ECO:0000256" key="6">
    <source>
        <dbReference type="ARBA" id="ARBA00022964"/>
    </source>
</evidence>
<feature type="domain" description="VOC" evidence="10">
    <location>
        <begin position="161"/>
        <end position="281"/>
    </location>
</feature>
<evidence type="ECO:0000256" key="5">
    <source>
        <dbReference type="ARBA" id="ARBA00022797"/>
    </source>
</evidence>
<name>A0A5E6P6Z4_PSEFL</name>
<evidence type="ECO:0000256" key="7">
    <source>
        <dbReference type="ARBA" id="ARBA00023002"/>
    </source>
</evidence>
<dbReference type="EC" id="1.13.11.25" evidence="11"/>
<dbReference type="InterPro" id="IPR029068">
    <property type="entry name" value="Glyas_Bleomycin-R_OHBP_Dase"/>
</dbReference>
<dbReference type="EMBL" id="CABVHK010000001">
    <property type="protein sequence ID" value="VVM39066.1"/>
    <property type="molecule type" value="Genomic_DNA"/>
</dbReference>
<sequence>MGYRHPFISNNNKVNNVDIIGIGYMGFETPNLQAWREYGPQVMGFGIGKNPESDPDSLYFKIDDRRHRFAFHPGKVDRIVYIGWEAVGRMAFEDGIKKLAAANVDFTRGDAELCEKRGVRELVRFRDPVGYQHELFYGQKWLPRSFQPGRPHSGFLADERGAGHVVLITPDYTPELEDFLLNVMGFSWYGAGAGKGRTGFFRSKLNHHTSHDIAYGHGPGRMGVQHVGLFVRNVRDVGETYDIVRQRELPMMMTLGQHAQDPHLSFYHFNPSGFAFETIAEIEPWQGDPYELNPEKLSLWGHEMVGPILGASVKTPEEVLDAEYLPTYLAKR</sequence>
<dbReference type="Pfam" id="PF22632">
    <property type="entry name" value="BphC_D1"/>
    <property type="match status" value="1"/>
</dbReference>
<reference evidence="11 13" key="1">
    <citation type="submission" date="2019-09" db="EMBL/GenBank/DDBJ databases">
        <authorList>
            <person name="Chandra G."/>
            <person name="Truman W A."/>
        </authorList>
    </citation>
    <scope>NUCLEOTIDE SEQUENCE [LARGE SCALE GENOMIC DNA]</scope>
    <source>
        <strain evidence="11">PS662</strain>
    </source>
</reference>
<evidence type="ECO:0000259" key="10">
    <source>
        <dbReference type="PROSITE" id="PS51819"/>
    </source>
</evidence>
<dbReference type="PROSITE" id="PS00082">
    <property type="entry name" value="EXTRADIOL_DIOXYGENAS"/>
    <property type="match status" value="1"/>
</dbReference>
<evidence type="ECO:0000313" key="11">
    <source>
        <dbReference type="EMBL" id="VVM39066.1"/>
    </source>
</evidence>
<evidence type="ECO:0000256" key="4">
    <source>
        <dbReference type="ARBA" id="ARBA00022737"/>
    </source>
</evidence>
<gene>
    <name evidence="11" type="primary">hsaC_1</name>
    <name evidence="12" type="synonym">hsaC_3</name>
    <name evidence="11" type="ORF">PS662_00187</name>
    <name evidence="12" type="ORF">PS662_02940</name>
</gene>
<dbReference type="SUPFAM" id="SSF54593">
    <property type="entry name" value="Glyoxalase/Bleomycin resistance protein/Dihydroxybiphenyl dioxygenase"/>
    <property type="match status" value="1"/>
</dbReference>
<keyword evidence="8 9" id="KW-0408">Iron</keyword>
<comment type="cofactor">
    <cofactor evidence="1 9">
        <name>Fe(2+)</name>
        <dbReference type="ChEBI" id="CHEBI:29033"/>
    </cofactor>
</comment>
<dbReference type="Gene3D" id="3.10.180.10">
    <property type="entry name" value="2,3-Dihydroxybiphenyl 1,2-Dioxygenase, domain 1"/>
    <property type="match status" value="2"/>
</dbReference>
<evidence type="ECO:0000256" key="2">
    <source>
        <dbReference type="ARBA" id="ARBA00008784"/>
    </source>
</evidence>
<dbReference type="GO" id="GO:0008198">
    <property type="term" value="F:ferrous iron binding"/>
    <property type="evidence" value="ECO:0007669"/>
    <property type="project" value="InterPro"/>
</dbReference>
<feature type="domain" description="VOC" evidence="10">
    <location>
        <begin position="21"/>
        <end position="138"/>
    </location>
</feature>
<dbReference type="InterPro" id="IPR000486">
    <property type="entry name" value="Xdiol_ring_cleave_dOase_1/2"/>
</dbReference>
<comment type="similarity">
    <text evidence="2 9">Belongs to the extradiol ring-cleavage dioxygenase family.</text>
</comment>
<keyword evidence="5 9" id="KW-0058">Aromatic hydrocarbons catabolism</keyword>
<accession>A0A5E6P6Z4</accession>
<evidence type="ECO:0000256" key="8">
    <source>
        <dbReference type="ARBA" id="ARBA00023004"/>
    </source>
</evidence>
<dbReference type="GO" id="GO:0047071">
    <property type="term" value="F:3,4-dihydroxy-9,10-secoandrosta-1,3,5(10)-triene-9,17-dione 4,5-dioxygenase activity"/>
    <property type="evidence" value="ECO:0007669"/>
    <property type="project" value="UniProtKB-EC"/>
</dbReference>
<dbReference type="InterPro" id="IPR004360">
    <property type="entry name" value="Glyas_Fos-R_dOase_dom"/>
</dbReference>